<dbReference type="GO" id="GO:0005886">
    <property type="term" value="C:plasma membrane"/>
    <property type="evidence" value="ECO:0007669"/>
    <property type="project" value="TreeGrafter"/>
</dbReference>
<protein>
    <submittedName>
        <fullName evidence="7">Major facilitator transporter</fullName>
    </submittedName>
</protein>
<organism evidence="7 8">
    <name type="scientific">Caballeronia ptereochthonis</name>
    <dbReference type="NCBI Taxonomy" id="1777144"/>
    <lineage>
        <taxon>Bacteria</taxon>
        <taxon>Pseudomonadati</taxon>
        <taxon>Pseudomonadota</taxon>
        <taxon>Betaproteobacteria</taxon>
        <taxon>Burkholderiales</taxon>
        <taxon>Burkholderiaceae</taxon>
        <taxon>Caballeronia</taxon>
    </lineage>
</organism>
<dbReference type="Gene3D" id="1.20.1250.20">
    <property type="entry name" value="MFS general substrate transporter like domains"/>
    <property type="match status" value="1"/>
</dbReference>
<keyword evidence="8" id="KW-1185">Reference proteome</keyword>
<feature type="transmembrane region" description="Helical" evidence="5">
    <location>
        <begin position="175"/>
        <end position="197"/>
    </location>
</feature>
<feature type="transmembrane region" description="Helical" evidence="5">
    <location>
        <begin position="150"/>
        <end position="169"/>
    </location>
</feature>
<dbReference type="AlphaFoldDB" id="A0A158DGT4"/>
<dbReference type="InterPro" id="IPR011701">
    <property type="entry name" value="MFS"/>
</dbReference>
<dbReference type="Pfam" id="PF07690">
    <property type="entry name" value="MFS_1"/>
    <property type="match status" value="1"/>
</dbReference>
<feature type="transmembrane region" description="Helical" evidence="5">
    <location>
        <begin position="348"/>
        <end position="374"/>
    </location>
</feature>
<dbReference type="RefSeq" id="WP_087048719.1">
    <property type="nucleotide sequence ID" value="NZ_FCOB02000030.1"/>
</dbReference>
<evidence type="ECO:0000256" key="4">
    <source>
        <dbReference type="ARBA" id="ARBA00023136"/>
    </source>
</evidence>
<dbReference type="Proteomes" id="UP000054978">
    <property type="component" value="Unassembled WGS sequence"/>
</dbReference>
<feature type="transmembrane region" description="Helical" evidence="5">
    <location>
        <begin position="323"/>
        <end position="342"/>
    </location>
</feature>
<comment type="subcellular location">
    <subcellularLocation>
        <location evidence="1">Membrane</location>
        <topology evidence="1">Multi-pass membrane protein</topology>
    </subcellularLocation>
</comment>
<dbReference type="STRING" id="1777144.AWB83_05383"/>
<feature type="transmembrane region" description="Helical" evidence="5">
    <location>
        <begin position="260"/>
        <end position="284"/>
    </location>
</feature>
<feature type="transmembrane region" description="Helical" evidence="5">
    <location>
        <begin position="92"/>
        <end position="110"/>
    </location>
</feature>
<dbReference type="PROSITE" id="PS50850">
    <property type="entry name" value="MFS"/>
    <property type="match status" value="1"/>
</dbReference>
<comment type="caution">
    <text evidence="7">The sequence shown here is derived from an EMBL/GenBank/DDBJ whole genome shotgun (WGS) entry which is preliminary data.</text>
</comment>
<evidence type="ECO:0000313" key="8">
    <source>
        <dbReference type="Proteomes" id="UP000054978"/>
    </source>
</evidence>
<accession>A0A158DGT4</accession>
<evidence type="ECO:0000256" key="3">
    <source>
        <dbReference type="ARBA" id="ARBA00022989"/>
    </source>
</evidence>
<feature type="transmembrane region" description="Helical" evidence="5">
    <location>
        <begin position="116"/>
        <end position="138"/>
    </location>
</feature>
<evidence type="ECO:0000259" key="6">
    <source>
        <dbReference type="PROSITE" id="PS50850"/>
    </source>
</evidence>
<evidence type="ECO:0000256" key="2">
    <source>
        <dbReference type="ARBA" id="ARBA00022692"/>
    </source>
</evidence>
<sequence length="462" mass="47910">MTSRSATLAVQTLIDEAPLSRFQIATFLLCFAILVLDGYDTVVVGYIAPALKAHFGAAPAQLAPMFGAGLFGLTVGSFVFGPVADRFGRKPTLIASIALFALFSLISAWANSLGMLIVLRFITGLGLGGAMPNAYTLAAEYCPERLRSTLVAPIGCGIAAGGALGGLAAPHLIGAFGWQSMLVAGGILPLVLIFLLARWLPESVRYLVAHGARQDEARAILARIAPGADLSRARLTLAETSARGFPIGQLLRPGIGGGTLLLWITAFMALLVIYFLGNWLPILIQQSGVPFREASLMTALYLTGNSLGAILLGVLMDRFNPQYVLAVAFVCAAASLASFGHLTGHPALAWLSLVALFVTGVGTGGTMTGTNILSTGYYPTATRATGVAWTLGMGRVGSIVGSMIGGAMLAAHWLPPRIFEAVAVPIALAAVSVCALAAYRARHPAQHAQAGEASGEAPARSL</sequence>
<dbReference type="GO" id="GO:0046943">
    <property type="term" value="F:carboxylic acid transmembrane transporter activity"/>
    <property type="evidence" value="ECO:0007669"/>
    <property type="project" value="TreeGrafter"/>
</dbReference>
<proteinExistence type="predicted"/>
<dbReference type="PANTHER" id="PTHR23508:SF10">
    <property type="entry name" value="CARBOXYLIC ACID TRANSPORTER PROTEIN HOMOLOG"/>
    <property type="match status" value="1"/>
</dbReference>
<dbReference type="PROSITE" id="PS00217">
    <property type="entry name" value="SUGAR_TRANSPORT_2"/>
    <property type="match status" value="1"/>
</dbReference>
<dbReference type="InterPro" id="IPR005829">
    <property type="entry name" value="Sugar_transporter_CS"/>
</dbReference>
<dbReference type="CDD" id="cd17365">
    <property type="entry name" value="MFS_PcaK_like"/>
    <property type="match status" value="1"/>
</dbReference>
<feature type="domain" description="Major facilitator superfamily (MFS) profile" evidence="6">
    <location>
        <begin position="26"/>
        <end position="441"/>
    </location>
</feature>
<name>A0A158DGT4_9BURK</name>
<feature type="transmembrane region" description="Helical" evidence="5">
    <location>
        <begin position="418"/>
        <end position="439"/>
    </location>
</feature>
<reference evidence="7" key="1">
    <citation type="submission" date="2016-01" db="EMBL/GenBank/DDBJ databases">
        <authorList>
            <person name="Peeters C."/>
        </authorList>
    </citation>
    <scope>NUCLEOTIDE SEQUENCE [LARGE SCALE GENOMIC DNA]</scope>
    <source>
        <strain evidence="7">LMG 29326</strain>
    </source>
</reference>
<keyword evidence="4 5" id="KW-0472">Membrane</keyword>
<feature type="transmembrane region" description="Helical" evidence="5">
    <location>
        <begin position="24"/>
        <end position="48"/>
    </location>
</feature>
<keyword evidence="2 5" id="KW-0812">Transmembrane</keyword>
<evidence type="ECO:0000256" key="5">
    <source>
        <dbReference type="SAM" id="Phobius"/>
    </source>
</evidence>
<dbReference type="InterPro" id="IPR036259">
    <property type="entry name" value="MFS_trans_sf"/>
</dbReference>
<dbReference type="OrthoDB" id="7066727at2"/>
<keyword evidence="3 5" id="KW-1133">Transmembrane helix</keyword>
<dbReference type="EMBL" id="FCOB02000030">
    <property type="protein sequence ID" value="SAK93027.1"/>
    <property type="molecule type" value="Genomic_DNA"/>
</dbReference>
<gene>
    <name evidence="7" type="ORF">AWB83_05383</name>
</gene>
<feature type="transmembrane region" description="Helical" evidence="5">
    <location>
        <begin position="60"/>
        <end position="80"/>
    </location>
</feature>
<feature type="transmembrane region" description="Helical" evidence="5">
    <location>
        <begin position="296"/>
        <end position="316"/>
    </location>
</feature>
<evidence type="ECO:0000256" key="1">
    <source>
        <dbReference type="ARBA" id="ARBA00004141"/>
    </source>
</evidence>
<dbReference type="PANTHER" id="PTHR23508">
    <property type="entry name" value="CARBOXYLIC ACID TRANSPORTER PROTEIN HOMOLOG"/>
    <property type="match status" value="1"/>
</dbReference>
<dbReference type="InterPro" id="IPR020846">
    <property type="entry name" value="MFS_dom"/>
</dbReference>
<evidence type="ECO:0000313" key="7">
    <source>
        <dbReference type="EMBL" id="SAK93027.1"/>
    </source>
</evidence>
<feature type="transmembrane region" description="Helical" evidence="5">
    <location>
        <begin position="386"/>
        <end position="412"/>
    </location>
</feature>
<dbReference type="SUPFAM" id="SSF103473">
    <property type="entry name" value="MFS general substrate transporter"/>
    <property type="match status" value="1"/>
</dbReference>